<dbReference type="AlphaFoldDB" id="V9H1F7"/>
<dbReference type="FlyBase" id="FBgn0028828">
    <property type="gene designation" value="Dana\Tom\env"/>
</dbReference>
<feature type="compositionally biased region" description="Basic and acidic residues" evidence="1">
    <location>
        <begin position="322"/>
        <end position="331"/>
    </location>
</feature>
<feature type="region of interest" description="Disordered" evidence="1">
    <location>
        <begin position="374"/>
        <end position="398"/>
    </location>
</feature>
<gene>
    <name evidence="3" type="primary">env</name>
</gene>
<name>V9H1F7_DROAN</name>
<evidence type="ECO:0000313" key="2">
    <source>
        <dbReference type="EMBL" id="CAA80823.1"/>
    </source>
</evidence>
<sequence length="398" mass="46894">MAQPAQPENTLNESNLAEARGQLKDVPPFRGEPETLFTFISRVDYILSLYHTNDVRQQRILLGAIERNIEGHVTRTLGLPTIEDWPTLRSRMINEYKPQAPNYKLLENFRETPYKGNLRAFCEEAERRRQILISKLHLEGNQSNLIIYLQAVRDSMKTLVRKLPIQLFTILAHHDIPDLRSLINIAQNEGIYEEHINFETNKNIEIKNKTPNFYQNPKAFKNYPINQSQYQPRYPQYPHPLQPNFNPYMHAPRPIYTQQLSNNQPMGPGQTYPGPNRYMNPQPIFNRIPFPKSNFNLTPQTQQPRMPSNPNFPLQQTTKRPRPSDSEQTKMSIDELRLQEAQEYEQNYQQPYEQEYYDYTQYQDQTYEEQCQAPINQDQAEINFDENFQSPAPEDTNT</sequence>
<reference evidence="2" key="1">
    <citation type="journal article" date="1994" name="Mol. Cell. Biol.">
        <title>The Drosophila tom retrotransposon encodes an envelope protein.</title>
        <authorList>
            <person name="Tanda S."/>
            <person name="Mullor J.L."/>
            <person name="Corces V.G."/>
        </authorList>
    </citation>
    <scope>NUCLEOTIDE SEQUENCE</scope>
</reference>
<organism evidence="2">
    <name type="scientific">Drosophila ananassae</name>
    <name type="common">Fruit fly</name>
    <dbReference type="NCBI Taxonomy" id="7217"/>
    <lineage>
        <taxon>Eukaryota</taxon>
        <taxon>Metazoa</taxon>
        <taxon>Ecdysozoa</taxon>
        <taxon>Arthropoda</taxon>
        <taxon>Hexapoda</taxon>
        <taxon>Insecta</taxon>
        <taxon>Pterygota</taxon>
        <taxon>Neoptera</taxon>
        <taxon>Endopterygota</taxon>
        <taxon>Diptera</taxon>
        <taxon>Brachycera</taxon>
        <taxon>Muscomorpha</taxon>
        <taxon>Ephydroidea</taxon>
        <taxon>Drosophilidae</taxon>
        <taxon>Drosophila</taxon>
        <taxon>Sophophora</taxon>
    </lineage>
</organism>
<dbReference type="EMBL" id="Z24451">
    <property type="protein sequence ID" value="CAA80823.1"/>
    <property type="molecule type" value="Genomic_DNA"/>
</dbReference>
<feature type="compositionally biased region" description="Polar residues" evidence="1">
    <location>
        <begin position="293"/>
        <end position="318"/>
    </location>
</feature>
<protein>
    <submittedName>
        <fullName evidence="2">Gag protein</fullName>
    </submittedName>
</protein>
<keyword evidence="2" id="KW-0261">Viral envelope protein</keyword>
<proteinExistence type="predicted"/>
<feature type="region of interest" description="Disordered" evidence="1">
    <location>
        <begin position="262"/>
        <end position="331"/>
    </location>
</feature>
<keyword evidence="2" id="KW-0946">Virion</keyword>
<evidence type="ECO:0000256" key="1">
    <source>
        <dbReference type="SAM" id="MobiDB-lite"/>
    </source>
</evidence>
<evidence type="ECO:0000313" key="3">
    <source>
        <dbReference type="FlyBase" id="FBgn0028828"/>
    </source>
</evidence>
<accession>V9H1F7</accession>